<feature type="transmembrane region" description="Helical" evidence="1">
    <location>
        <begin position="199"/>
        <end position="216"/>
    </location>
</feature>
<feature type="transmembrane region" description="Helical" evidence="1">
    <location>
        <begin position="281"/>
        <end position="303"/>
    </location>
</feature>
<comment type="caution">
    <text evidence="2">The sequence shown here is derived from an EMBL/GenBank/DDBJ whole genome shotgun (WGS) entry which is preliminary data.</text>
</comment>
<dbReference type="Proteomes" id="UP000885753">
    <property type="component" value="Unassembled WGS sequence"/>
</dbReference>
<proteinExistence type="predicted"/>
<reference evidence="2" key="1">
    <citation type="journal article" date="2020" name="mSystems">
        <title>Genome- and Community-Level Interaction Insights into Carbon Utilization and Element Cycling Functions of Hydrothermarchaeota in Hydrothermal Sediment.</title>
        <authorList>
            <person name="Zhou Z."/>
            <person name="Liu Y."/>
            <person name="Xu W."/>
            <person name="Pan J."/>
            <person name="Luo Z.H."/>
            <person name="Li M."/>
        </authorList>
    </citation>
    <scope>NUCLEOTIDE SEQUENCE [LARGE SCALE GENOMIC DNA]</scope>
    <source>
        <strain evidence="2">SpSt-1235</strain>
    </source>
</reference>
<feature type="transmembrane region" description="Helical" evidence="1">
    <location>
        <begin position="69"/>
        <end position="89"/>
    </location>
</feature>
<dbReference type="PANTHER" id="PTHR37308:SF1">
    <property type="entry name" value="POLYPRENYL-PHOSPHATE TRANSPORTER"/>
    <property type="match status" value="1"/>
</dbReference>
<accession>A0A7C2R1X5</accession>
<dbReference type="InterPro" id="IPR007163">
    <property type="entry name" value="VCA0040-like"/>
</dbReference>
<sequence length="316" mass="34809">MRRSLRDYLIISIKGMAMGAADVVPGVSGGTIAFISGIYEELISTISGVNIGLLRTWKEEGFKAMWKDLNGNFIVALLSGILISIFTVMRLANYLLENHPILIWAFFFGLVLASIYYVARQIPTWSFNVFLFLIIGATIAFYLTTLPPLAAAASGDLYLFFAGAIAICAMILPGISGAFILVLLGAYKTISEATHEFDFKTLGIVALGAVFGLLSFSRLLKWLFLNYSTLTLATLTGFIAGSLNKIWPWKQVLETATYGDKSMVIREESVLPWNFDAEPHMLQAFFLMLAGFLVILILEGLAVKKPVREHAENPEV</sequence>
<gene>
    <name evidence="2" type="ORF">ENO10_06990</name>
</gene>
<protein>
    <submittedName>
        <fullName evidence="2">DUF368 domain-containing protein</fullName>
    </submittedName>
</protein>
<feature type="transmembrane region" description="Helical" evidence="1">
    <location>
        <begin position="157"/>
        <end position="187"/>
    </location>
</feature>
<name>A0A7C2R1X5_9FLAO</name>
<evidence type="ECO:0000313" key="2">
    <source>
        <dbReference type="EMBL" id="HER40948.1"/>
    </source>
</evidence>
<keyword evidence="1" id="KW-0472">Membrane</keyword>
<evidence type="ECO:0000256" key="1">
    <source>
        <dbReference type="SAM" id="Phobius"/>
    </source>
</evidence>
<feature type="transmembrane region" description="Helical" evidence="1">
    <location>
        <begin position="125"/>
        <end position="145"/>
    </location>
</feature>
<dbReference type="PANTHER" id="PTHR37308">
    <property type="entry name" value="INTEGRAL MEMBRANE PROTEIN"/>
    <property type="match status" value="1"/>
</dbReference>
<feature type="transmembrane region" description="Helical" evidence="1">
    <location>
        <begin position="101"/>
        <end position="119"/>
    </location>
</feature>
<dbReference type="AlphaFoldDB" id="A0A7C2R1X5"/>
<keyword evidence="1" id="KW-0812">Transmembrane</keyword>
<keyword evidence="1" id="KW-1133">Transmembrane helix</keyword>
<dbReference type="EMBL" id="DSEE01000505">
    <property type="protein sequence ID" value="HER40948.1"/>
    <property type="molecule type" value="Genomic_DNA"/>
</dbReference>
<dbReference type="Pfam" id="PF04018">
    <property type="entry name" value="VCA0040-like"/>
    <property type="match status" value="1"/>
</dbReference>
<organism evidence="2">
    <name type="scientific">Salinimicrobium catena</name>
    <dbReference type="NCBI Taxonomy" id="390640"/>
    <lineage>
        <taxon>Bacteria</taxon>
        <taxon>Pseudomonadati</taxon>
        <taxon>Bacteroidota</taxon>
        <taxon>Flavobacteriia</taxon>
        <taxon>Flavobacteriales</taxon>
        <taxon>Flavobacteriaceae</taxon>
        <taxon>Salinimicrobium</taxon>
    </lineage>
</organism>